<organism evidence="4 5">
    <name type="scientific">Bradyrhizobium japonicum</name>
    <dbReference type="NCBI Taxonomy" id="375"/>
    <lineage>
        <taxon>Bacteria</taxon>
        <taxon>Pseudomonadati</taxon>
        <taxon>Pseudomonadota</taxon>
        <taxon>Alphaproteobacteria</taxon>
        <taxon>Hyphomicrobiales</taxon>
        <taxon>Nitrobacteraceae</taxon>
        <taxon>Bradyrhizobium</taxon>
    </lineage>
</organism>
<dbReference type="InterPro" id="IPR032465">
    <property type="entry name" value="ACMSD"/>
</dbReference>
<dbReference type="Pfam" id="PF04909">
    <property type="entry name" value="Amidohydro_2"/>
    <property type="match status" value="1"/>
</dbReference>
<dbReference type="Proteomes" id="UP000181962">
    <property type="component" value="Chromosome"/>
</dbReference>
<dbReference type="GO" id="GO:0016787">
    <property type="term" value="F:hydrolase activity"/>
    <property type="evidence" value="ECO:0007669"/>
    <property type="project" value="UniProtKB-KW"/>
</dbReference>
<dbReference type="GO" id="GO:0016831">
    <property type="term" value="F:carboxy-lyase activity"/>
    <property type="evidence" value="ECO:0007669"/>
    <property type="project" value="InterPro"/>
</dbReference>
<dbReference type="SUPFAM" id="SSF51556">
    <property type="entry name" value="Metallo-dependent hydrolases"/>
    <property type="match status" value="1"/>
</dbReference>
<dbReference type="FunFam" id="3.20.20.140:FF:000082">
    <property type="entry name" value="Amidohydrolase"/>
    <property type="match status" value="1"/>
</dbReference>
<keyword evidence="1" id="KW-0456">Lyase</keyword>
<accession>A0A1L3FQX3</accession>
<dbReference type="GO" id="GO:0019748">
    <property type="term" value="P:secondary metabolic process"/>
    <property type="evidence" value="ECO:0007669"/>
    <property type="project" value="TreeGrafter"/>
</dbReference>
<evidence type="ECO:0000313" key="4">
    <source>
        <dbReference type="EMBL" id="APG15703.1"/>
    </source>
</evidence>
<sequence>MNVQFRESTEAASPLTVKTAIADCDIHPARATRTELYPYLAKRWQHHLEVYGVHAYQGMMEGPPYPKAQPNASRRDAYPPEGGPQGSSLSFMQKQLLDPNNVELGVLNPLNTGQGIRNHELSAALCSAINDWQIDKWTSKDKRLKASIVVGNEDGLSAAAEIRERAGDKNFVQVLLLSRNVEPLGQRRYWPIYQAAEEAGLPVGVHAFGFGGNPITPSGWPSYYIEEMVGHSQCQQSALASLVLEGVFERFPKLKMVMIEAGFGWAPSLAWRLDKVWHRLRSEVPHVKRPPSEYIREQVWWTTQPMEDPERREDLFDVIKWIGWDRLLFATDYPHWDYDEPSRVLPAGVSDANREAFYLGNARKLYGIAA</sequence>
<dbReference type="RefSeq" id="WP_028149262.1">
    <property type="nucleotide sequence ID" value="NZ_CP017637.1"/>
</dbReference>
<feature type="domain" description="Amidohydrolase-related" evidence="3">
    <location>
        <begin position="23"/>
        <end position="368"/>
    </location>
</feature>
<dbReference type="InterPro" id="IPR032466">
    <property type="entry name" value="Metal_Hydrolase"/>
</dbReference>
<protein>
    <submittedName>
        <fullName evidence="4">Hydrolase</fullName>
    </submittedName>
</protein>
<dbReference type="PANTHER" id="PTHR21240">
    <property type="entry name" value="2-AMINO-3-CARBOXYLMUCONATE-6-SEMIALDEHYDE DECARBOXYLASE"/>
    <property type="match status" value="1"/>
</dbReference>
<dbReference type="OrthoDB" id="9799024at2"/>
<dbReference type="Gene3D" id="3.20.20.140">
    <property type="entry name" value="Metal-dependent hydrolases"/>
    <property type="match status" value="1"/>
</dbReference>
<proteinExistence type="predicted"/>
<dbReference type="EMBL" id="CP017637">
    <property type="protein sequence ID" value="APG15703.1"/>
    <property type="molecule type" value="Genomic_DNA"/>
</dbReference>
<gene>
    <name evidence="4" type="ORF">BKD09_46215</name>
</gene>
<evidence type="ECO:0000259" key="3">
    <source>
        <dbReference type="Pfam" id="PF04909"/>
    </source>
</evidence>
<dbReference type="AlphaFoldDB" id="A0A1L3FQX3"/>
<dbReference type="PANTHER" id="PTHR21240:SF28">
    <property type="entry name" value="ISO-OROTATE DECARBOXYLASE (EUROFUNG)"/>
    <property type="match status" value="1"/>
</dbReference>
<reference evidence="4 5" key="1">
    <citation type="submission" date="2016-11" db="EMBL/GenBank/DDBJ databases">
        <title>Complete Genome Sequence of Bradyrhizobium sp. strain J5, an isolated from soybean nodule in Hokkaido.</title>
        <authorList>
            <person name="Kanehara K."/>
        </authorList>
    </citation>
    <scope>NUCLEOTIDE SEQUENCE [LARGE SCALE GENOMIC DNA]</scope>
    <source>
        <strain evidence="4 5">J5</strain>
    </source>
</reference>
<keyword evidence="4" id="KW-0378">Hydrolase</keyword>
<dbReference type="InterPro" id="IPR006680">
    <property type="entry name" value="Amidohydro-rel"/>
</dbReference>
<evidence type="ECO:0000256" key="1">
    <source>
        <dbReference type="ARBA" id="ARBA00023239"/>
    </source>
</evidence>
<evidence type="ECO:0000256" key="2">
    <source>
        <dbReference type="SAM" id="MobiDB-lite"/>
    </source>
</evidence>
<name>A0A1L3FQX3_BRAJP</name>
<evidence type="ECO:0000313" key="5">
    <source>
        <dbReference type="Proteomes" id="UP000181962"/>
    </source>
</evidence>
<feature type="region of interest" description="Disordered" evidence="2">
    <location>
        <begin position="62"/>
        <end position="89"/>
    </location>
</feature>
<dbReference type="GO" id="GO:0005737">
    <property type="term" value="C:cytoplasm"/>
    <property type="evidence" value="ECO:0007669"/>
    <property type="project" value="TreeGrafter"/>
</dbReference>